<dbReference type="OrthoDB" id="4084551at2759"/>
<evidence type="ECO:0000256" key="2">
    <source>
        <dbReference type="SAM" id="Phobius"/>
    </source>
</evidence>
<sequence length="368" mass="39104">MKFNTLITLVALPSAIYAAAVPQPTAKAQYPKRQMDISNQNVLSDKVWTTTNNEKITPTVIDGVTLSASPVTNSATPWVSLDSSGIPSGVTPSVKDGSTISASPTPSDTSYPTPDAVPPVLRCMNDRVPADNTLAYPFCVQNGTEFLVGETYWITWDPTYWGGDDITRVKLQIRAYPLKDDEDPVFVTDWVSNADGYYIFESKASNMRTGSAGWGFLNITPQTTANTNAKHVGTKSGPLVRILTSKSDADYAISRVPSDNGLSQNKSSSNNAKVIAPAVAIPVVVLIFVGFGVYWYINKQKKQGLNIGGGGGYFGSKAERTGAGAAGTAGVNHDLASTASADLESHITHDARTIDTVTTGNTAANPFK</sequence>
<keyword evidence="2" id="KW-0812">Transmembrane</keyword>
<gene>
    <name evidence="4" type="ORF">ATY40_BA7501328</name>
</gene>
<dbReference type="InterPro" id="IPR028000">
    <property type="entry name" value="Pma1"/>
</dbReference>
<dbReference type="Proteomes" id="UP000094565">
    <property type="component" value="Chromosome 1"/>
</dbReference>
<accession>A0A1B2J6Q1</accession>
<protein>
    <submittedName>
        <fullName evidence="4">BA75_01328T0</fullName>
    </submittedName>
</protein>
<keyword evidence="3" id="KW-0732">Signal</keyword>
<evidence type="ECO:0000313" key="5">
    <source>
        <dbReference type="Proteomes" id="UP000094565"/>
    </source>
</evidence>
<dbReference type="AlphaFoldDB" id="A0A1B2J6Q1"/>
<evidence type="ECO:0000256" key="3">
    <source>
        <dbReference type="SAM" id="SignalP"/>
    </source>
</evidence>
<feature type="region of interest" description="Disordered" evidence="1">
    <location>
        <begin position="90"/>
        <end position="114"/>
    </location>
</feature>
<feature type="compositionally biased region" description="Low complexity" evidence="1">
    <location>
        <begin position="101"/>
        <end position="114"/>
    </location>
</feature>
<dbReference type="Pfam" id="PF14610">
    <property type="entry name" value="Psg1"/>
    <property type="match status" value="1"/>
</dbReference>
<proteinExistence type="predicted"/>
<keyword evidence="2" id="KW-0472">Membrane</keyword>
<feature type="transmembrane region" description="Helical" evidence="2">
    <location>
        <begin position="274"/>
        <end position="297"/>
    </location>
</feature>
<name>A0A1B2J6Q1_PICPA</name>
<evidence type="ECO:0000256" key="1">
    <source>
        <dbReference type="SAM" id="MobiDB-lite"/>
    </source>
</evidence>
<feature type="signal peptide" evidence="3">
    <location>
        <begin position="1"/>
        <end position="18"/>
    </location>
</feature>
<organism evidence="4 5">
    <name type="scientific">Komagataella pastoris</name>
    <name type="common">Yeast</name>
    <name type="synonym">Pichia pastoris</name>
    <dbReference type="NCBI Taxonomy" id="4922"/>
    <lineage>
        <taxon>Eukaryota</taxon>
        <taxon>Fungi</taxon>
        <taxon>Dikarya</taxon>
        <taxon>Ascomycota</taxon>
        <taxon>Saccharomycotina</taxon>
        <taxon>Pichiomycetes</taxon>
        <taxon>Pichiales</taxon>
        <taxon>Pichiaceae</taxon>
        <taxon>Komagataella</taxon>
    </lineage>
</organism>
<keyword evidence="5" id="KW-1185">Reference proteome</keyword>
<reference evidence="4 5" key="1">
    <citation type="submission" date="2016-02" db="EMBL/GenBank/DDBJ databases">
        <title>Comparative genomic and transcriptomic foundation for Pichia pastoris.</title>
        <authorList>
            <person name="Love K.R."/>
            <person name="Shah K.A."/>
            <person name="Whittaker C.A."/>
            <person name="Wu J."/>
            <person name="Bartlett M.C."/>
            <person name="Ma D."/>
            <person name="Leeson R.L."/>
            <person name="Priest M."/>
            <person name="Young S.K."/>
            <person name="Love J.C."/>
        </authorList>
    </citation>
    <scope>NUCLEOTIDE SEQUENCE [LARGE SCALE GENOMIC DNA]</scope>
    <source>
        <strain evidence="4 5">ATCC 28485</strain>
    </source>
</reference>
<dbReference type="EMBL" id="CP014584">
    <property type="protein sequence ID" value="ANZ73657.1"/>
    <property type="molecule type" value="Genomic_DNA"/>
</dbReference>
<evidence type="ECO:0000313" key="4">
    <source>
        <dbReference type="EMBL" id="ANZ73657.1"/>
    </source>
</evidence>
<feature type="chain" id="PRO_5008539291" evidence="3">
    <location>
        <begin position="19"/>
        <end position="368"/>
    </location>
</feature>
<keyword evidence="2" id="KW-1133">Transmembrane helix</keyword>